<dbReference type="InterPro" id="IPR008160">
    <property type="entry name" value="Collagen"/>
</dbReference>
<accession>A0AAD8Z4D2</accession>
<evidence type="ECO:0000313" key="3">
    <source>
        <dbReference type="Proteomes" id="UP001239994"/>
    </source>
</evidence>
<dbReference type="EMBL" id="JAROKS010000019">
    <property type="protein sequence ID" value="KAK1792717.1"/>
    <property type="molecule type" value="Genomic_DNA"/>
</dbReference>
<feature type="compositionally biased region" description="Basic residues" evidence="1">
    <location>
        <begin position="14"/>
        <end position="25"/>
    </location>
</feature>
<evidence type="ECO:0000313" key="2">
    <source>
        <dbReference type="EMBL" id="KAK1792717.1"/>
    </source>
</evidence>
<feature type="region of interest" description="Disordered" evidence="1">
    <location>
        <begin position="228"/>
        <end position="266"/>
    </location>
</feature>
<proteinExistence type="predicted"/>
<protein>
    <submittedName>
        <fullName evidence="2">Uncharacterized protein</fullName>
    </submittedName>
</protein>
<feature type="region of interest" description="Disordered" evidence="1">
    <location>
        <begin position="725"/>
        <end position="785"/>
    </location>
</feature>
<feature type="compositionally biased region" description="Basic and acidic residues" evidence="1">
    <location>
        <begin position="776"/>
        <end position="785"/>
    </location>
</feature>
<sequence length="785" mass="82973">MMRRRASAISAGSIRKHPRPGRRGHPGVPGPPGPPGPPGSPKGGGTKGDKVDPGVTGVFRQKGEKGNAGEAGPPRPPGPSCSTVYSMRQAEEKFGKWVLILTAYYVNSATATSVSACVKPLLIFGNRHRKVPACRADTERTPDCLLPGWPGLCPQQRAFPDKSPGPPSGFLWRITRVKQERRAVKEKRETRVKRGSKVLQASSSASVFCPHMLLLFLDLHTELPLPSATKGSVGLPGPAGDPGPQGEEGPSGTAGPRGLPGGKARRGPAHFDISHLHITLVMGVGVGGGVWWSQARLTRLFPVPIRRVRQGSPEQQVRRGPKERRQDFWDPQRKVNLVAGKKPSHFELAKLEITKPDPFSRTSLVQPRPPDDIIQGDAGGSPGPQGPPGPKGEAGEPGPGPLGHMEGIYQRPLERLNAEPAGRKKATHGLLPTAGQRKRSRPGRQRHNQPHGAIIRHFRRHSVSLFSRCCVPSAPVSVSFCLSLTLILNPNCLFFSPPLIGRGTAQCCQEDRAGQRLRKPSLRAETHRRGRLALSAASLGLGLYRSSLSLRQGERGVPGLPGEPGEKGDQGMGLTGPPGIMGPKGEPGIEGPHGLPGLPGPPGIPGSPGSPGREGRPGPPGPPGERLPFLGRTLGLQVLVSFVPKVKTALPIVGDMGTLLKLQRQPAASPSPPFGPHEPGASSAAFAPRPAPSGACRGAAEVTATRQHRPYCLPLLTHASVTAGACEREPPSAPPHATHPPFRGSLGPLRKTTRLSSDQKGVAANALARQGRRPRQASEETVARG</sequence>
<comment type="caution">
    <text evidence="2">The sequence shown here is derived from an EMBL/GenBank/DDBJ whole genome shotgun (WGS) entry which is preliminary data.</text>
</comment>
<feature type="region of interest" description="Disordered" evidence="1">
    <location>
        <begin position="552"/>
        <end position="629"/>
    </location>
</feature>
<name>A0AAD8Z4D2_9TELE</name>
<feature type="compositionally biased region" description="Basic residues" evidence="1">
    <location>
        <begin position="436"/>
        <end position="453"/>
    </location>
</feature>
<dbReference type="InterPro" id="IPR050149">
    <property type="entry name" value="Collagen_superfamily"/>
</dbReference>
<feature type="region of interest" description="Disordered" evidence="1">
    <location>
        <begin position="358"/>
        <end position="406"/>
    </location>
</feature>
<dbReference type="GO" id="GO:0005615">
    <property type="term" value="C:extracellular space"/>
    <property type="evidence" value="ECO:0007669"/>
    <property type="project" value="TreeGrafter"/>
</dbReference>
<dbReference type="PANTHER" id="PTHR24023">
    <property type="entry name" value="COLLAGEN ALPHA"/>
    <property type="match status" value="1"/>
</dbReference>
<dbReference type="GO" id="GO:0030020">
    <property type="term" value="F:extracellular matrix structural constituent conferring tensile strength"/>
    <property type="evidence" value="ECO:0007669"/>
    <property type="project" value="TreeGrafter"/>
</dbReference>
<organism evidence="2 3">
    <name type="scientific">Electrophorus voltai</name>
    <dbReference type="NCBI Taxonomy" id="2609070"/>
    <lineage>
        <taxon>Eukaryota</taxon>
        <taxon>Metazoa</taxon>
        <taxon>Chordata</taxon>
        <taxon>Craniata</taxon>
        <taxon>Vertebrata</taxon>
        <taxon>Euteleostomi</taxon>
        <taxon>Actinopterygii</taxon>
        <taxon>Neopterygii</taxon>
        <taxon>Teleostei</taxon>
        <taxon>Ostariophysi</taxon>
        <taxon>Gymnotiformes</taxon>
        <taxon>Gymnotoidei</taxon>
        <taxon>Gymnotidae</taxon>
        <taxon>Electrophorus</taxon>
    </lineage>
</organism>
<feature type="region of interest" description="Disordered" evidence="1">
    <location>
        <begin position="1"/>
        <end position="83"/>
    </location>
</feature>
<gene>
    <name evidence="2" type="ORF">P4O66_012640</name>
</gene>
<dbReference type="Pfam" id="PF01391">
    <property type="entry name" value="Collagen"/>
    <property type="match status" value="1"/>
</dbReference>
<dbReference type="PANTHER" id="PTHR24023:SF845">
    <property type="entry name" value="COLLAGEN ALPHA-1(XXII) CHAIN"/>
    <property type="match status" value="1"/>
</dbReference>
<feature type="region of interest" description="Disordered" evidence="1">
    <location>
        <begin position="664"/>
        <end position="698"/>
    </location>
</feature>
<feature type="region of interest" description="Disordered" evidence="1">
    <location>
        <begin position="310"/>
        <end position="329"/>
    </location>
</feature>
<reference evidence="2" key="1">
    <citation type="submission" date="2023-03" db="EMBL/GenBank/DDBJ databases">
        <title>Electrophorus voltai genome.</title>
        <authorList>
            <person name="Bian C."/>
        </authorList>
    </citation>
    <scope>NUCLEOTIDE SEQUENCE</scope>
    <source>
        <strain evidence="2">CB-2022</strain>
        <tissue evidence="2">Muscle</tissue>
    </source>
</reference>
<keyword evidence="3" id="KW-1185">Reference proteome</keyword>
<feature type="compositionally biased region" description="Low complexity" evidence="1">
    <location>
        <begin position="679"/>
        <end position="695"/>
    </location>
</feature>
<dbReference type="GO" id="GO:0030198">
    <property type="term" value="P:extracellular matrix organization"/>
    <property type="evidence" value="ECO:0007669"/>
    <property type="project" value="TreeGrafter"/>
</dbReference>
<dbReference type="AlphaFoldDB" id="A0AAD8Z4D2"/>
<feature type="compositionally biased region" description="Pro residues" evidence="1">
    <location>
        <begin position="28"/>
        <end position="40"/>
    </location>
</feature>
<dbReference type="GO" id="GO:0031012">
    <property type="term" value="C:extracellular matrix"/>
    <property type="evidence" value="ECO:0007669"/>
    <property type="project" value="TreeGrafter"/>
</dbReference>
<evidence type="ECO:0000256" key="1">
    <source>
        <dbReference type="SAM" id="MobiDB-lite"/>
    </source>
</evidence>
<dbReference type="Proteomes" id="UP001239994">
    <property type="component" value="Unassembled WGS sequence"/>
</dbReference>
<feature type="region of interest" description="Disordered" evidence="1">
    <location>
        <begin position="420"/>
        <end position="453"/>
    </location>
</feature>